<dbReference type="EMBL" id="CP036281">
    <property type="protein sequence ID" value="QDU79013.1"/>
    <property type="molecule type" value="Genomic_DNA"/>
</dbReference>
<dbReference type="PROSITE" id="PS51202">
    <property type="entry name" value="RCK_C"/>
    <property type="match status" value="2"/>
</dbReference>
<evidence type="ECO:0000259" key="7">
    <source>
        <dbReference type="PROSITE" id="PS51201"/>
    </source>
</evidence>
<evidence type="ECO:0000313" key="9">
    <source>
        <dbReference type="EMBL" id="QDU79013.1"/>
    </source>
</evidence>
<keyword evidence="4" id="KW-0630">Potassium</keyword>
<dbReference type="Pfam" id="PF02080">
    <property type="entry name" value="TrkA_C"/>
    <property type="match status" value="2"/>
</dbReference>
<dbReference type="PANTHER" id="PTHR43833">
    <property type="entry name" value="POTASSIUM CHANNEL PROTEIN 2-RELATED-RELATED"/>
    <property type="match status" value="1"/>
</dbReference>
<dbReference type="InterPro" id="IPR006037">
    <property type="entry name" value="RCK_C"/>
</dbReference>
<reference evidence="9 10" key="1">
    <citation type="submission" date="2019-02" db="EMBL/GenBank/DDBJ databases">
        <title>Deep-cultivation of Planctomycetes and their phenomic and genomic characterization uncovers novel biology.</title>
        <authorList>
            <person name="Wiegand S."/>
            <person name="Jogler M."/>
            <person name="Boedeker C."/>
            <person name="Pinto D."/>
            <person name="Vollmers J."/>
            <person name="Rivas-Marin E."/>
            <person name="Kohn T."/>
            <person name="Peeters S.H."/>
            <person name="Heuer A."/>
            <person name="Rast P."/>
            <person name="Oberbeckmann S."/>
            <person name="Bunk B."/>
            <person name="Jeske O."/>
            <person name="Meyerdierks A."/>
            <person name="Storesund J.E."/>
            <person name="Kallscheuer N."/>
            <person name="Luecker S."/>
            <person name="Lage O.M."/>
            <person name="Pohl T."/>
            <person name="Merkel B.J."/>
            <person name="Hornburger P."/>
            <person name="Mueller R.-W."/>
            <person name="Bruemmer F."/>
            <person name="Labrenz M."/>
            <person name="Spormann A.M."/>
            <person name="Op den Camp H."/>
            <person name="Overmann J."/>
            <person name="Amann R."/>
            <person name="Jetten M.S.M."/>
            <person name="Mascher T."/>
            <person name="Medema M.H."/>
            <person name="Devos D.P."/>
            <person name="Kaster A.-K."/>
            <person name="Ovreas L."/>
            <person name="Rohde M."/>
            <person name="Galperin M.Y."/>
            <person name="Jogler C."/>
        </authorList>
    </citation>
    <scope>NUCLEOTIDE SEQUENCE [LARGE SCALE GENOMIC DNA]</scope>
    <source>
        <strain evidence="9 10">Pla110</strain>
    </source>
</reference>
<dbReference type="PRINTS" id="PR00335">
    <property type="entry name" value="KUPTAKETRKA"/>
</dbReference>
<dbReference type="InterPro" id="IPR006036">
    <property type="entry name" value="K_uptake_TrkA"/>
</dbReference>
<feature type="domain" description="RCK C-terminal" evidence="8">
    <location>
        <begin position="141"/>
        <end position="222"/>
    </location>
</feature>
<dbReference type="PANTHER" id="PTHR43833:SF5">
    <property type="entry name" value="TRK SYSTEM POTASSIUM UPTAKE PROTEIN TRKA"/>
    <property type="match status" value="1"/>
</dbReference>
<evidence type="ECO:0000313" key="10">
    <source>
        <dbReference type="Proteomes" id="UP000317178"/>
    </source>
</evidence>
<dbReference type="PROSITE" id="PS51201">
    <property type="entry name" value="RCK_N"/>
    <property type="match status" value="2"/>
</dbReference>
<feature type="domain" description="RCK N-terminal" evidence="7">
    <location>
        <begin position="1"/>
        <end position="121"/>
    </location>
</feature>
<dbReference type="InterPro" id="IPR036291">
    <property type="entry name" value="NAD(P)-bd_dom_sf"/>
</dbReference>
<dbReference type="KEGG" id="plon:Pla110_07170"/>
<evidence type="ECO:0000256" key="3">
    <source>
        <dbReference type="ARBA" id="ARBA00022538"/>
    </source>
</evidence>
<dbReference type="Gene3D" id="3.40.50.720">
    <property type="entry name" value="NAD(P)-binding Rossmann-like Domain"/>
    <property type="match status" value="2"/>
</dbReference>
<keyword evidence="6" id="KW-0406">Ion transport</keyword>
<protein>
    <recommendedName>
        <fullName evidence="1">Trk system potassium uptake protein TrkA</fullName>
    </recommendedName>
</protein>
<dbReference type="OrthoDB" id="9775180at2"/>
<dbReference type="SUPFAM" id="SSF51735">
    <property type="entry name" value="NAD(P)-binding Rossmann-fold domains"/>
    <property type="match status" value="2"/>
</dbReference>
<dbReference type="AlphaFoldDB" id="A0A518CIE5"/>
<feature type="domain" description="RCK C-terminal" evidence="8">
    <location>
        <begin position="364"/>
        <end position="443"/>
    </location>
</feature>
<evidence type="ECO:0000256" key="1">
    <source>
        <dbReference type="ARBA" id="ARBA00017378"/>
    </source>
</evidence>
<sequence length="443" mass="47964">MNIVILGAGTVGTSIAEVLCATQHNVCLVDSSRDALNRVEEQLDVRTVNGSACDAVALFQAGISSADLCLGLSSTDEVNLVGCSIAKSMGATRSIARVFDHNFLDNSTFDYRRHFQIDQILSLEHLTALELARSIRMQRLFAVENFVRGSVEVQELAVEPHSKAVGVPLKELNLPQGVRVGLISNAESAYIPGANDVIHAGEHVTLIGETDRLEEIKKLFEHRSPPKLNVTIAGGGEIGYSLARLLTRGRFQVTLLEANPERCVYLADKLESVTVLQADIARRAELEEARVGKTDIFIAATGRDEDNIICGVEARELGCQKIMSVVRRSDYVNVLGKVGIDFAVSPREVMARQILGLVETGPLIGQSDICGGEAVVCELEVQKGVPITLKPLSEISLPSGLVVAIEREGYVKVPGARDQLQAGDIAVVLTQKENRDETLAFFR</sequence>
<dbReference type="GO" id="GO:0015079">
    <property type="term" value="F:potassium ion transmembrane transporter activity"/>
    <property type="evidence" value="ECO:0007669"/>
    <property type="project" value="InterPro"/>
</dbReference>
<name>A0A518CIE5_9PLAN</name>
<accession>A0A518CIE5</accession>
<dbReference type="InterPro" id="IPR036721">
    <property type="entry name" value="RCK_C_sf"/>
</dbReference>
<proteinExistence type="predicted"/>
<dbReference type="GO" id="GO:0005886">
    <property type="term" value="C:plasma membrane"/>
    <property type="evidence" value="ECO:0007669"/>
    <property type="project" value="InterPro"/>
</dbReference>
<keyword evidence="3" id="KW-0633">Potassium transport</keyword>
<dbReference type="InterPro" id="IPR003148">
    <property type="entry name" value="RCK_N"/>
</dbReference>
<evidence type="ECO:0000256" key="5">
    <source>
        <dbReference type="ARBA" id="ARBA00023027"/>
    </source>
</evidence>
<evidence type="ECO:0000259" key="8">
    <source>
        <dbReference type="PROSITE" id="PS51202"/>
    </source>
</evidence>
<keyword evidence="2" id="KW-0813">Transport</keyword>
<dbReference type="RefSeq" id="WP_144993281.1">
    <property type="nucleotide sequence ID" value="NZ_CP036281.1"/>
</dbReference>
<dbReference type="InterPro" id="IPR050721">
    <property type="entry name" value="Trk_Ktr_HKT_K-transport"/>
</dbReference>
<gene>
    <name evidence="9" type="primary">trkA</name>
    <name evidence="9" type="ORF">Pla110_07170</name>
</gene>
<keyword evidence="10" id="KW-1185">Reference proteome</keyword>
<keyword evidence="5" id="KW-0520">NAD</keyword>
<dbReference type="Pfam" id="PF02254">
    <property type="entry name" value="TrkA_N"/>
    <property type="match status" value="2"/>
</dbReference>
<dbReference type="Proteomes" id="UP000317178">
    <property type="component" value="Chromosome"/>
</dbReference>
<evidence type="ECO:0000256" key="6">
    <source>
        <dbReference type="ARBA" id="ARBA00023065"/>
    </source>
</evidence>
<dbReference type="SUPFAM" id="SSF116726">
    <property type="entry name" value="TrkA C-terminal domain-like"/>
    <property type="match status" value="2"/>
</dbReference>
<dbReference type="NCBIfam" id="NF007039">
    <property type="entry name" value="PRK09496.3-2"/>
    <property type="match status" value="1"/>
</dbReference>
<feature type="domain" description="RCK N-terminal" evidence="7">
    <location>
        <begin position="227"/>
        <end position="344"/>
    </location>
</feature>
<dbReference type="Gene3D" id="3.30.70.1450">
    <property type="entry name" value="Regulator of K+ conductance, C-terminal domain"/>
    <property type="match status" value="2"/>
</dbReference>
<evidence type="ECO:0000256" key="2">
    <source>
        <dbReference type="ARBA" id="ARBA00022448"/>
    </source>
</evidence>
<evidence type="ECO:0000256" key="4">
    <source>
        <dbReference type="ARBA" id="ARBA00022958"/>
    </source>
</evidence>
<organism evidence="9 10">
    <name type="scientific">Polystyrenella longa</name>
    <dbReference type="NCBI Taxonomy" id="2528007"/>
    <lineage>
        <taxon>Bacteria</taxon>
        <taxon>Pseudomonadati</taxon>
        <taxon>Planctomycetota</taxon>
        <taxon>Planctomycetia</taxon>
        <taxon>Planctomycetales</taxon>
        <taxon>Planctomycetaceae</taxon>
        <taxon>Polystyrenella</taxon>
    </lineage>
</organism>